<accession>A0ABR9X7J2</accession>
<dbReference type="PANTHER" id="PTHR39176">
    <property type="entry name" value="PERIPLASMIC PROTEIN-RELATED"/>
    <property type="match status" value="1"/>
</dbReference>
<keyword evidence="1" id="KW-0732">Signal</keyword>
<dbReference type="PANTHER" id="PTHR39176:SF1">
    <property type="entry name" value="PERIPLASMIC PROTEIN"/>
    <property type="match status" value="1"/>
</dbReference>
<dbReference type="Gene3D" id="1.20.1270.180">
    <property type="match status" value="1"/>
</dbReference>
<comment type="caution">
    <text evidence="3">The sequence shown here is derived from an EMBL/GenBank/DDBJ whole genome shotgun (WGS) entry which is preliminary data.</text>
</comment>
<gene>
    <name evidence="3" type="ORF">IQ782_21670</name>
</gene>
<feature type="signal peptide" evidence="1">
    <location>
        <begin position="1"/>
        <end position="20"/>
    </location>
</feature>
<evidence type="ECO:0000313" key="4">
    <source>
        <dbReference type="Proteomes" id="UP000607796"/>
    </source>
</evidence>
<organism evidence="3 4">
    <name type="scientific">Salipiger mangrovisoli</name>
    <dbReference type="NCBI Taxonomy" id="2865933"/>
    <lineage>
        <taxon>Bacteria</taxon>
        <taxon>Pseudomonadati</taxon>
        <taxon>Pseudomonadota</taxon>
        <taxon>Alphaproteobacteria</taxon>
        <taxon>Rhodobacterales</taxon>
        <taxon>Roseobacteraceae</taxon>
        <taxon>Salipiger</taxon>
    </lineage>
</organism>
<reference evidence="3 4" key="1">
    <citation type="journal article" date="2021" name="Int. J. Syst. Evol. Microbiol.">
        <title>Salipiger mangrovisoli sp. nov., isolated from mangrove soil and the proposal for the reclassification of Paraphaeobacter pallidus as Salipiger pallidus comb. nov.</title>
        <authorList>
            <person name="Du J."/>
            <person name="Liu Y."/>
            <person name="Pei T."/>
            <person name="Deng M.R."/>
            <person name="Zhu H."/>
        </authorList>
    </citation>
    <scope>NUCLEOTIDE SEQUENCE [LARGE SCALE GENOMIC DNA]</scope>
    <source>
        <strain evidence="3 4">6D45A</strain>
    </source>
</reference>
<sequence>MAGIAVLAPGVLFLAEPAAAQCSAAQTTLEMRDCAGQEYGAADAELNAVYAQVKSTASAEVMAQVRAAQRAWIPFRDAACAAEAAPYAGGSIQPQIQISCLTRLTRRRSEDLRALLPN</sequence>
<proteinExistence type="predicted"/>
<evidence type="ECO:0000259" key="2">
    <source>
        <dbReference type="Pfam" id="PF07007"/>
    </source>
</evidence>
<dbReference type="EMBL" id="JADFFK010000019">
    <property type="protein sequence ID" value="MBE9639468.1"/>
    <property type="molecule type" value="Genomic_DNA"/>
</dbReference>
<dbReference type="Pfam" id="PF07007">
    <property type="entry name" value="LprI"/>
    <property type="match status" value="1"/>
</dbReference>
<name>A0ABR9X7J2_9RHOB</name>
<feature type="chain" id="PRO_5047406635" evidence="1">
    <location>
        <begin position="21"/>
        <end position="118"/>
    </location>
</feature>
<protein>
    <submittedName>
        <fullName evidence="3">DUF1311 domain-containing protein</fullName>
    </submittedName>
</protein>
<evidence type="ECO:0000313" key="3">
    <source>
        <dbReference type="EMBL" id="MBE9639468.1"/>
    </source>
</evidence>
<dbReference type="Proteomes" id="UP000607796">
    <property type="component" value="Unassembled WGS sequence"/>
</dbReference>
<keyword evidence="4" id="KW-1185">Reference proteome</keyword>
<feature type="domain" description="Lysozyme inhibitor LprI-like N-terminal" evidence="2">
    <location>
        <begin position="21"/>
        <end position="112"/>
    </location>
</feature>
<dbReference type="InterPro" id="IPR009739">
    <property type="entry name" value="LprI-like_N"/>
</dbReference>
<evidence type="ECO:0000256" key="1">
    <source>
        <dbReference type="SAM" id="SignalP"/>
    </source>
</evidence>